<dbReference type="OrthoDB" id="10253098at2759"/>
<protein>
    <recommendedName>
        <fullName evidence="2">histone acetyltransferase</fullName>
        <ecNumber evidence="2">2.3.1.48</ecNumber>
    </recommendedName>
</protein>
<dbReference type="PANTHER" id="PTHR12046">
    <property type="entry name" value="HISTONE ACETYLTRANSFERASE TYPE B CATALYTIC SUBUNIT"/>
    <property type="match status" value="1"/>
</dbReference>
<dbReference type="SUPFAM" id="SSF55729">
    <property type="entry name" value="Acyl-CoA N-acyltransferases (Nat)"/>
    <property type="match status" value="1"/>
</dbReference>
<sequence length="448" mass="50517">MVGMEDVQAAKRLKLGGEAEGEDPYVVPAEDVMRLTLVDRPEDVLAEREQSEWFCPAFTHQVFGQDEVVRGYEDCEVLVYLHASTMHAFVKISLKGKQEGADDIPHLLDENLGLQYTCDPQEFAKRVKDTEQALRTALEGARTGPAADCEIVSFKPWENAALRELHDRLQAMPLLYVDGANYIDNTDPRWEIYLALRGGRVAGFATVYGFYAYPARKRLRLSQILVFPPHRRQGVASGILGRIYEDASARGALDLTVEDPSEEFQLLREGLDAKRLEEGGRGYYVGFVDEALRKGKAMLDNGMRAETLLLPSKEVYKRAETDLKIHRAQLRRVWEIVLLRRMRRSGGWENAEDVVRQLVWVRLSNVVGEKKLEERSRGKEVVELNKGAEGAGGNFIMTRCGGGGGGGLLGGREWRKGKMEEGEGRMEEMEEMDAERVRERMRKVVVLG</sequence>
<dbReference type="EMBL" id="CP031048">
    <property type="protein sequence ID" value="QDZ25063.1"/>
    <property type="molecule type" value="Genomic_DNA"/>
</dbReference>
<dbReference type="InterPro" id="IPR017380">
    <property type="entry name" value="Hist_AcTrfase_B-typ_cat-su"/>
</dbReference>
<dbReference type="AlphaFoldDB" id="A0A5B8MWZ5"/>
<comment type="similarity">
    <text evidence="1">Belongs to the HAT1 family.</text>
</comment>
<accession>A0A5B8MWZ5</accession>
<organism evidence="7 8">
    <name type="scientific">Chloropicon primus</name>
    <dbReference type="NCBI Taxonomy" id="1764295"/>
    <lineage>
        <taxon>Eukaryota</taxon>
        <taxon>Viridiplantae</taxon>
        <taxon>Chlorophyta</taxon>
        <taxon>Chloropicophyceae</taxon>
        <taxon>Chloropicales</taxon>
        <taxon>Chloropicaceae</taxon>
        <taxon>Chloropicon</taxon>
    </lineage>
</organism>
<gene>
    <name evidence="7" type="ORF">A3770_15p75810</name>
</gene>
<dbReference type="InterPro" id="IPR019467">
    <property type="entry name" value="Hat1_N"/>
</dbReference>
<dbReference type="GO" id="GO:0004402">
    <property type="term" value="F:histone acetyltransferase activity"/>
    <property type="evidence" value="ECO:0007669"/>
    <property type="project" value="InterPro"/>
</dbReference>
<evidence type="ECO:0000313" key="7">
    <source>
        <dbReference type="EMBL" id="QDZ25063.1"/>
    </source>
</evidence>
<dbReference type="Gene3D" id="3.40.630.30">
    <property type="match status" value="1"/>
</dbReference>
<feature type="domain" description="N-acetyltransferase" evidence="6">
    <location>
        <begin position="149"/>
        <end position="306"/>
    </location>
</feature>
<dbReference type="GO" id="GO:0005634">
    <property type="term" value="C:nucleus"/>
    <property type="evidence" value="ECO:0007669"/>
    <property type="project" value="InterPro"/>
</dbReference>
<dbReference type="Gene3D" id="3.90.360.10">
    <property type="entry name" value="Histone acetyl transferase 1 (HAT1), N-terminal domain"/>
    <property type="match status" value="1"/>
</dbReference>
<evidence type="ECO:0000256" key="3">
    <source>
        <dbReference type="ARBA" id="ARBA00022679"/>
    </source>
</evidence>
<dbReference type="Proteomes" id="UP000316726">
    <property type="component" value="Chromosome 15"/>
</dbReference>
<name>A0A5B8MWZ5_9CHLO</name>
<dbReference type="Pfam" id="PF10394">
    <property type="entry name" value="Hat1_N"/>
    <property type="match status" value="1"/>
</dbReference>
<dbReference type="GO" id="GO:0031509">
    <property type="term" value="P:subtelomeric heterochromatin formation"/>
    <property type="evidence" value="ECO:0007669"/>
    <property type="project" value="InterPro"/>
</dbReference>
<dbReference type="InterPro" id="IPR016181">
    <property type="entry name" value="Acyl_CoA_acyltransferase"/>
</dbReference>
<dbReference type="STRING" id="1764295.A0A5B8MWZ5"/>
<dbReference type="InterPro" id="IPR000182">
    <property type="entry name" value="GNAT_dom"/>
</dbReference>
<keyword evidence="3 7" id="KW-0808">Transferase</keyword>
<evidence type="ECO:0000259" key="6">
    <source>
        <dbReference type="PROSITE" id="PS51186"/>
    </source>
</evidence>
<dbReference type="GO" id="GO:0000781">
    <property type="term" value="C:chromosome, telomeric region"/>
    <property type="evidence" value="ECO:0007669"/>
    <property type="project" value="GOC"/>
</dbReference>
<dbReference type="EC" id="2.3.1.48" evidence="2"/>
<dbReference type="InterPro" id="IPR037113">
    <property type="entry name" value="Hat1_N_sf"/>
</dbReference>
<evidence type="ECO:0000256" key="4">
    <source>
        <dbReference type="ARBA" id="ARBA00023315"/>
    </source>
</evidence>
<reference evidence="7 8" key="1">
    <citation type="submission" date="2018-07" db="EMBL/GenBank/DDBJ databases">
        <title>The complete nuclear genome of the prasinophyte Chloropicon primus (CCMP1205).</title>
        <authorList>
            <person name="Pombert J.-F."/>
            <person name="Otis C."/>
            <person name="Turmel M."/>
            <person name="Lemieux C."/>
        </authorList>
    </citation>
    <scope>NUCLEOTIDE SEQUENCE [LARGE SCALE GENOMIC DNA]</scope>
    <source>
        <strain evidence="7 8">CCMP1205</strain>
    </source>
</reference>
<keyword evidence="4" id="KW-0012">Acyltransferase</keyword>
<keyword evidence="8" id="KW-1185">Reference proteome</keyword>
<evidence type="ECO:0000256" key="2">
    <source>
        <dbReference type="ARBA" id="ARBA00013184"/>
    </source>
</evidence>
<dbReference type="PROSITE" id="PS51186">
    <property type="entry name" value="GNAT"/>
    <property type="match status" value="1"/>
</dbReference>
<proteinExistence type="inferred from homology"/>
<evidence type="ECO:0000256" key="5">
    <source>
        <dbReference type="ARBA" id="ARBA00048017"/>
    </source>
</evidence>
<evidence type="ECO:0000256" key="1">
    <source>
        <dbReference type="ARBA" id="ARBA00010543"/>
    </source>
</evidence>
<dbReference type="CDD" id="cd04301">
    <property type="entry name" value="NAT_SF"/>
    <property type="match status" value="1"/>
</dbReference>
<dbReference type="Pfam" id="PF00583">
    <property type="entry name" value="Acetyltransf_1"/>
    <property type="match status" value="1"/>
</dbReference>
<comment type="catalytic activity">
    <reaction evidence="5">
        <text>L-lysyl-[protein] + acetyl-CoA = N(6)-acetyl-L-lysyl-[protein] + CoA + H(+)</text>
        <dbReference type="Rhea" id="RHEA:45948"/>
        <dbReference type="Rhea" id="RHEA-COMP:9752"/>
        <dbReference type="Rhea" id="RHEA-COMP:10731"/>
        <dbReference type="ChEBI" id="CHEBI:15378"/>
        <dbReference type="ChEBI" id="CHEBI:29969"/>
        <dbReference type="ChEBI" id="CHEBI:57287"/>
        <dbReference type="ChEBI" id="CHEBI:57288"/>
        <dbReference type="ChEBI" id="CHEBI:61930"/>
        <dbReference type="EC" id="2.3.1.48"/>
    </reaction>
</comment>
<evidence type="ECO:0000313" key="8">
    <source>
        <dbReference type="Proteomes" id="UP000316726"/>
    </source>
</evidence>